<dbReference type="AlphaFoldDB" id="A0A0H3HJ43"/>
<dbReference type="RefSeq" id="WP_014229976.1">
    <property type="nucleotide sequence ID" value="NC_016612.1"/>
</dbReference>
<sequence length="426" mass="47787">MNITKIAEFSYDLHSALGEYETPEFDYLKKLGMAATLAVHIRGLGTIPYDVLKQVSYHYFKIPSMALDQVLKILDDLEFIELIGTRSKTTAVIPKIPHFKSVYDVIGNYAEESDLSETESVMLAILSEVYNKPENKQKLINTLGADSNTFDMCMRYSEEGGLLRTHKARGKDIILSPYYFADNLDGLADLTAKSGSSNISRVLNKLKANQGWPLSMVVNNQEIGGNKMDPVELSLVQVMASEGILKPPSIRFGNGVLEQFVFTPNPGAMRLNSANREIYERAMALVSCVRKGQLMPAQYRIRYPLAILRALRDKGYLNSNSEASDQYKNLVFMKVAYLKPISGDRCELVLIKTEENFNALDIAIKLLSTGELANLEVNAEARLSFSRDESYIQSIISSSDMRKRKQVQIVAEAKHEMDQLLLNLNI</sequence>
<gene>
    <name evidence="1" type="ordered locus">KOX_24655</name>
</gene>
<dbReference type="KEGG" id="kox:KOX_24655"/>
<accession>A0A0H3HJ43</accession>
<name>A0A0H3HJ43_KLEM8</name>
<dbReference type="HOGENOM" id="CLU_643828_0_0_6"/>
<proteinExistence type="predicted"/>
<evidence type="ECO:0000313" key="1">
    <source>
        <dbReference type="EMBL" id="AEX06646.1"/>
    </source>
</evidence>
<reference evidence="1 2" key="1">
    <citation type="journal article" date="2012" name="J. Bacteriol.">
        <title>Complete genome sequence of Klebsiella oxytoca KCTC 1686, used in production of 2,3-butanediol.</title>
        <authorList>
            <person name="Shin S.H."/>
            <person name="Kim S."/>
            <person name="Kim J.Y."/>
            <person name="Lee S."/>
            <person name="Um Y."/>
            <person name="Oh M.K."/>
            <person name="Kim Y.R."/>
            <person name="Lee J."/>
            <person name="Yang K.S."/>
        </authorList>
    </citation>
    <scope>NUCLEOTIDE SEQUENCE [LARGE SCALE GENOMIC DNA]</scope>
    <source>
        <strain evidence="2">ATCC 8724 / DSM 4798 / JCM 20051 / NBRC 3318 / NRRL B-199 / KCTC 1686</strain>
    </source>
</reference>
<dbReference type="PATRIC" id="fig|1006551.4.peg.4948"/>
<dbReference type="EMBL" id="CP003218">
    <property type="protein sequence ID" value="AEX06646.1"/>
    <property type="molecule type" value="Genomic_DNA"/>
</dbReference>
<dbReference type="Proteomes" id="UP000007843">
    <property type="component" value="Chromosome"/>
</dbReference>
<protein>
    <submittedName>
        <fullName evidence="1">Uncharacterized protein</fullName>
    </submittedName>
</protein>
<evidence type="ECO:0000313" key="2">
    <source>
        <dbReference type="Proteomes" id="UP000007843"/>
    </source>
</evidence>
<organism evidence="1 2">
    <name type="scientific">Klebsiella michiganensis (strain ATCC 8724 / DSM 4798 / JCM 20051 / NBRC 3318 / NRRL B-199 / KCTC 1686 / BUCSAV 143 / CCM 1901)</name>
    <dbReference type="NCBI Taxonomy" id="1006551"/>
    <lineage>
        <taxon>Bacteria</taxon>
        <taxon>Pseudomonadati</taxon>
        <taxon>Pseudomonadota</taxon>
        <taxon>Gammaproteobacteria</taxon>
        <taxon>Enterobacterales</taxon>
        <taxon>Enterobacteriaceae</taxon>
        <taxon>Klebsiella/Raoultella group</taxon>
        <taxon>Klebsiella</taxon>
    </lineage>
</organism>